<organism evidence="2 3">
    <name type="scientific">Schistosoma mansoni</name>
    <name type="common">Blood fluke</name>
    <dbReference type="NCBI Taxonomy" id="6183"/>
    <lineage>
        <taxon>Eukaryota</taxon>
        <taxon>Metazoa</taxon>
        <taxon>Spiralia</taxon>
        <taxon>Lophotrochozoa</taxon>
        <taxon>Platyhelminthes</taxon>
        <taxon>Trematoda</taxon>
        <taxon>Digenea</taxon>
        <taxon>Strigeidida</taxon>
        <taxon>Schistosomatoidea</taxon>
        <taxon>Schistosomatidae</taxon>
        <taxon>Schistosoma</taxon>
    </lineage>
</organism>
<sequence>MYTITKPNTICLTMFISLLILNTIHCYLTYNPNDILPDWDIINHDQNEVYSMKLPIHYNTENPLQSTLLSYWNHYFTDNEPRRYGHYSQRLGK</sequence>
<evidence type="ECO:0000256" key="1">
    <source>
        <dbReference type="SAM" id="SignalP"/>
    </source>
</evidence>
<evidence type="ECO:0000313" key="2">
    <source>
        <dbReference type="Proteomes" id="UP000008854"/>
    </source>
</evidence>
<accession>A0A3Q0KQD2</accession>
<reference evidence="3" key="2">
    <citation type="submission" date="2018-12" db="UniProtKB">
        <authorList>
            <consortium name="WormBaseParasite"/>
        </authorList>
    </citation>
    <scope>IDENTIFICATION</scope>
    <source>
        <strain evidence="3">Puerto Rican</strain>
    </source>
</reference>
<feature type="chain" id="PRO_5018336453" evidence="1">
    <location>
        <begin position="27"/>
        <end position="93"/>
    </location>
</feature>
<reference evidence="2" key="1">
    <citation type="journal article" date="2012" name="PLoS Negl. Trop. Dis.">
        <title>A systematically improved high quality genome and transcriptome of the human blood fluke Schistosoma mansoni.</title>
        <authorList>
            <person name="Protasio A.V."/>
            <person name="Tsai I.J."/>
            <person name="Babbage A."/>
            <person name="Nichol S."/>
            <person name="Hunt M."/>
            <person name="Aslett M.A."/>
            <person name="De Silva N."/>
            <person name="Velarde G.S."/>
            <person name="Anderson T.J."/>
            <person name="Clark R.C."/>
            <person name="Davidson C."/>
            <person name="Dillon G.P."/>
            <person name="Holroyd N.E."/>
            <person name="LoVerde P.T."/>
            <person name="Lloyd C."/>
            <person name="McQuillan J."/>
            <person name="Oliveira G."/>
            <person name="Otto T.D."/>
            <person name="Parker-Manuel S.J."/>
            <person name="Quail M.A."/>
            <person name="Wilson R.A."/>
            <person name="Zerlotini A."/>
            <person name="Dunne D.W."/>
            <person name="Berriman M."/>
        </authorList>
    </citation>
    <scope>NUCLEOTIDE SEQUENCE [LARGE SCALE GENOMIC DNA]</scope>
    <source>
        <strain evidence="2">Puerto Rican</strain>
    </source>
</reference>
<dbReference type="Proteomes" id="UP000008854">
    <property type="component" value="Unassembled WGS sequence"/>
</dbReference>
<dbReference type="InParanoid" id="A0A3Q0KQD2"/>
<keyword evidence="1" id="KW-0732">Signal</keyword>
<proteinExistence type="predicted"/>
<feature type="signal peptide" evidence="1">
    <location>
        <begin position="1"/>
        <end position="26"/>
    </location>
</feature>
<evidence type="ECO:0000313" key="3">
    <source>
        <dbReference type="WBParaSite" id="Smp_154220.1"/>
    </source>
</evidence>
<name>A0A3Q0KQD2_SCHMA</name>
<dbReference type="WBParaSite" id="Smp_154220.1">
    <property type="protein sequence ID" value="Smp_154220.1"/>
    <property type="gene ID" value="Smp_154220"/>
</dbReference>
<keyword evidence="2" id="KW-1185">Reference proteome</keyword>
<dbReference type="AlphaFoldDB" id="A0A3Q0KQD2"/>
<protein>
    <submittedName>
        <fullName evidence="3">Hypotheticial protein</fullName>
    </submittedName>
</protein>